<name>A0A3R7M2L3_PENVA</name>
<dbReference type="InterPro" id="IPR048362">
    <property type="entry name" value="PARG_helical"/>
</dbReference>
<dbReference type="GO" id="GO:0006282">
    <property type="term" value="P:regulation of DNA repair"/>
    <property type="evidence" value="ECO:0007669"/>
    <property type="project" value="InterPro"/>
</dbReference>
<evidence type="ECO:0000256" key="6">
    <source>
        <dbReference type="SAM" id="MobiDB-lite"/>
    </source>
</evidence>
<dbReference type="InterPro" id="IPR007724">
    <property type="entry name" value="Poly_GlycHdrlase"/>
</dbReference>
<dbReference type="PANTHER" id="PTHR12837">
    <property type="entry name" value="POLY ADP-RIBOSE GLYCOHYDROLASE"/>
    <property type="match status" value="1"/>
</dbReference>
<feature type="compositionally biased region" description="Basic residues" evidence="6">
    <location>
        <begin position="184"/>
        <end position="195"/>
    </location>
</feature>
<proteinExistence type="inferred from homology"/>
<dbReference type="GO" id="GO:0005975">
    <property type="term" value="P:carbohydrate metabolic process"/>
    <property type="evidence" value="ECO:0007669"/>
    <property type="project" value="InterPro"/>
</dbReference>
<feature type="compositionally biased region" description="Basic and acidic residues" evidence="6">
    <location>
        <begin position="199"/>
        <end position="216"/>
    </location>
</feature>
<evidence type="ECO:0000259" key="7">
    <source>
        <dbReference type="Pfam" id="PF05028"/>
    </source>
</evidence>
<dbReference type="AlphaFoldDB" id="A0A3R7M2L3"/>
<feature type="domain" description="PARG helical" evidence="8">
    <location>
        <begin position="393"/>
        <end position="511"/>
    </location>
</feature>
<evidence type="ECO:0000256" key="3">
    <source>
        <dbReference type="ARBA" id="ARBA00022801"/>
    </source>
</evidence>
<protein>
    <recommendedName>
        <fullName evidence="2">poly(ADP-ribose) glycohydrolase</fullName>
        <ecNumber evidence="2">3.2.1.143</ecNumber>
    </recommendedName>
</protein>
<evidence type="ECO:0000313" key="10">
    <source>
        <dbReference type="Proteomes" id="UP000283509"/>
    </source>
</evidence>
<dbReference type="PANTHER" id="PTHR12837:SF15">
    <property type="entry name" value="POLY(ADP-RIBOSE) GLYCOHYDROLASE"/>
    <property type="match status" value="1"/>
</dbReference>
<dbReference type="InterPro" id="IPR046372">
    <property type="entry name" value="PARG_cat_C"/>
</dbReference>
<feature type="domain" description="PARG catalytic Macro" evidence="7">
    <location>
        <begin position="520"/>
        <end position="722"/>
    </location>
</feature>
<dbReference type="Proteomes" id="UP000283509">
    <property type="component" value="Unassembled WGS sequence"/>
</dbReference>
<dbReference type="GO" id="GO:1990966">
    <property type="term" value="P:ATP generation from poly-ADP-D-ribose"/>
    <property type="evidence" value="ECO:0007669"/>
    <property type="project" value="TreeGrafter"/>
</dbReference>
<evidence type="ECO:0000256" key="4">
    <source>
        <dbReference type="PIRSR" id="PIRSR607724-1"/>
    </source>
</evidence>
<dbReference type="GO" id="GO:0004649">
    <property type="term" value="F:poly(ADP-ribose) glycohydrolase activity"/>
    <property type="evidence" value="ECO:0007669"/>
    <property type="project" value="UniProtKB-EC"/>
</dbReference>
<dbReference type="GO" id="GO:0005634">
    <property type="term" value="C:nucleus"/>
    <property type="evidence" value="ECO:0007669"/>
    <property type="project" value="TreeGrafter"/>
</dbReference>
<feature type="binding site" evidence="5">
    <location>
        <position position="553"/>
    </location>
    <ligand>
        <name>substrate</name>
    </ligand>
</feature>
<feature type="compositionally biased region" description="Basic and acidic residues" evidence="6">
    <location>
        <begin position="87"/>
        <end position="117"/>
    </location>
</feature>
<keyword evidence="3 9" id="KW-0378">Hydrolase</keyword>
<comment type="caution">
    <text evidence="9">The sequence shown here is derived from an EMBL/GenBank/DDBJ whole genome shotgun (WGS) entry which is preliminary data.</text>
</comment>
<feature type="active site" evidence="4">
    <location>
        <position position="569"/>
    </location>
</feature>
<comment type="similarity">
    <text evidence="1">Belongs to the poly(ADP-ribose) glycohydrolase family.</text>
</comment>
<feature type="region of interest" description="Disordered" evidence="6">
    <location>
        <begin position="1"/>
        <end position="216"/>
    </location>
</feature>
<dbReference type="EMBL" id="QCYY01002477">
    <property type="protein sequence ID" value="ROT70062.1"/>
    <property type="molecule type" value="Genomic_DNA"/>
</dbReference>
<dbReference type="Pfam" id="PF05028">
    <property type="entry name" value="PARG_cat_C"/>
    <property type="match status" value="1"/>
</dbReference>
<organism evidence="9 10">
    <name type="scientific">Penaeus vannamei</name>
    <name type="common">Whiteleg shrimp</name>
    <name type="synonym">Litopenaeus vannamei</name>
    <dbReference type="NCBI Taxonomy" id="6689"/>
    <lineage>
        <taxon>Eukaryota</taxon>
        <taxon>Metazoa</taxon>
        <taxon>Ecdysozoa</taxon>
        <taxon>Arthropoda</taxon>
        <taxon>Crustacea</taxon>
        <taxon>Multicrustacea</taxon>
        <taxon>Malacostraca</taxon>
        <taxon>Eumalacostraca</taxon>
        <taxon>Eucarida</taxon>
        <taxon>Decapoda</taxon>
        <taxon>Dendrobranchiata</taxon>
        <taxon>Penaeoidea</taxon>
        <taxon>Penaeidae</taxon>
        <taxon>Penaeus</taxon>
    </lineage>
</organism>
<dbReference type="EC" id="3.2.1.143" evidence="2"/>
<feature type="active site" evidence="4">
    <location>
        <position position="550"/>
    </location>
</feature>
<feature type="compositionally biased region" description="Polar residues" evidence="6">
    <location>
        <begin position="12"/>
        <end position="24"/>
    </location>
</feature>
<dbReference type="GO" id="GO:0009225">
    <property type="term" value="P:nucleotide-sugar metabolic process"/>
    <property type="evidence" value="ECO:0007669"/>
    <property type="project" value="TreeGrafter"/>
</dbReference>
<dbReference type="GO" id="GO:0005737">
    <property type="term" value="C:cytoplasm"/>
    <property type="evidence" value="ECO:0007669"/>
    <property type="project" value="TreeGrafter"/>
</dbReference>
<reference evidence="9 10" key="1">
    <citation type="submission" date="2018-04" db="EMBL/GenBank/DDBJ databases">
        <authorList>
            <person name="Zhang X."/>
            <person name="Yuan J."/>
            <person name="Li F."/>
            <person name="Xiang J."/>
        </authorList>
    </citation>
    <scope>NUCLEOTIDE SEQUENCE [LARGE SCALE GENOMIC DNA]</scope>
    <source>
        <tissue evidence="9">Muscle</tissue>
    </source>
</reference>
<evidence type="ECO:0000256" key="1">
    <source>
        <dbReference type="ARBA" id="ARBA00009545"/>
    </source>
</evidence>
<keyword evidence="10" id="KW-1185">Reference proteome</keyword>
<dbReference type="Pfam" id="PF20811">
    <property type="entry name" value="PARG_cat_N"/>
    <property type="match status" value="1"/>
</dbReference>
<feature type="compositionally biased region" description="Acidic residues" evidence="6">
    <location>
        <begin position="70"/>
        <end position="86"/>
    </location>
</feature>
<evidence type="ECO:0000256" key="5">
    <source>
        <dbReference type="PIRSR" id="PIRSR607724-2"/>
    </source>
</evidence>
<feature type="binding site" evidence="5">
    <location>
        <position position="608"/>
    </location>
    <ligand>
        <name>substrate</name>
    </ligand>
</feature>
<evidence type="ECO:0000256" key="2">
    <source>
        <dbReference type="ARBA" id="ARBA00012255"/>
    </source>
</evidence>
<evidence type="ECO:0000259" key="8">
    <source>
        <dbReference type="Pfam" id="PF20811"/>
    </source>
</evidence>
<reference evidence="9 10" key="2">
    <citation type="submission" date="2019-01" db="EMBL/GenBank/DDBJ databases">
        <title>The decoding of complex shrimp genome reveals the adaptation for benthos swimmer, frequently molting mechanism and breeding impact on genome.</title>
        <authorList>
            <person name="Sun Y."/>
            <person name="Gao Y."/>
            <person name="Yu Y."/>
        </authorList>
    </citation>
    <scope>NUCLEOTIDE SEQUENCE [LARGE SCALE GENOMIC DNA]</scope>
    <source>
        <tissue evidence="9">Muscle</tissue>
    </source>
</reference>
<evidence type="ECO:0000313" key="9">
    <source>
        <dbReference type="EMBL" id="ROT70062.1"/>
    </source>
</evidence>
<gene>
    <name evidence="9" type="ORF">C7M84_011685</name>
</gene>
<accession>A0A3R7M2L3</accession>
<dbReference type="OrthoDB" id="1937899at2759"/>
<feature type="binding site" evidence="5">
    <location>
        <position position="567"/>
    </location>
    <ligand>
        <name>substrate</name>
    </ligand>
</feature>
<sequence>MCECPPKKKLRQSTLMDMFTPSTSKKTRDRMDNPPTPPITTESEPESQNIESSIELMKLGSGSSQNSMEENIEMMDTDTNIEDSEEDNKGAGDLTKRGNDESREEEEKNGSTREKKLGQRSSEYTDHPGVSGLAEGSSKKKKRYSGENHNDDDSDMLTVRGEERRMQAASPRGKSNAKGSTPKKSLKKHTPKKTPGKSPAKDREHRKSSGEATERRRILAEAAERRMGGRSNPSPEPNEADFACSPDMFDDEFEDELQQAEESGVTWRGTPVSSLPFISTANLNIPPVFVAPNHTVLVQLPVTPDVCPAPQPPTYSDIWDQFHVRMPCSPKSLYPLGKGSDTVIPRWSIICKSLSRKMECVEDLQRAILEYNSRYAAKWKFRGLQMLLEEEFEEEEQEFFFQNTLPAMVRLALNLPKIVTQPPPLLTSQTTHSITLSQLQIASLLANAFFCTFPRRNAKGSETEYASYPDINFNRLFYPREKRSMEKIKCLINYFRRVTSKEPVGTVTFTRQYINPQNMPSWETCSKPLPKLHVDTKGLIEEQMGLLQVDFANKYVGGGVLSLGCVQEEIRFVLSPELIVSRLFTQVLDKTEALIVIGAEQFNKGVGYASNFRWAGSHKDTTPRDPWGRRMCQVTAIDALHFTKQPKIQYRPNFILRELNKAYAGFQVMEGSSGTPVAVATGNWGCGAFKGDSRLKSLIQLAVCGYIGRDVAYFTFGDQKLRNDLSTMHIFLTENNVTVGELVQVLNHHGLRDWVDGSDLSHYIYHNLGAYDSETDNDTEESKVGMQFCLLIGGCPPHPPVN</sequence>
<dbReference type="STRING" id="6689.A0A3R7M2L3"/>
<feature type="active site" evidence="4">
    <location>
        <position position="568"/>
    </location>
</feature>